<evidence type="ECO:0000313" key="2">
    <source>
        <dbReference type="EMBL" id="CAF1708413.1"/>
    </source>
</evidence>
<evidence type="ECO:0000256" key="1">
    <source>
        <dbReference type="SAM" id="MobiDB-lite"/>
    </source>
</evidence>
<organism evidence="2">
    <name type="scientific">Brassica napus</name>
    <name type="common">Rape</name>
    <dbReference type="NCBI Taxonomy" id="3708"/>
    <lineage>
        <taxon>Eukaryota</taxon>
        <taxon>Viridiplantae</taxon>
        <taxon>Streptophyta</taxon>
        <taxon>Embryophyta</taxon>
        <taxon>Tracheophyta</taxon>
        <taxon>Spermatophyta</taxon>
        <taxon>Magnoliopsida</taxon>
        <taxon>eudicotyledons</taxon>
        <taxon>Gunneridae</taxon>
        <taxon>Pentapetalae</taxon>
        <taxon>rosids</taxon>
        <taxon>malvids</taxon>
        <taxon>Brassicales</taxon>
        <taxon>Brassicaceae</taxon>
        <taxon>Brassiceae</taxon>
        <taxon>Brassica</taxon>
    </lineage>
</organism>
<reference evidence="2" key="1">
    <citation type="submission" date="2021-01" db="EMBL/GenBank/DDBJ databases">
        <authorList>
            <consortium name="Genoscope - CEA"/>
            <person name="William W."/>
        </authorList>
    </citation>
    <scope>NUCLEOTIDE SEQUENCE</scope>
</reference>
<dbReference type="EMBL" id="HG994367">
    <property type="protein sequence ID" value="CAF1708413.1"/>
    <property type="molecule type" value="Genomic_DNA"/>
</dbReference>
<accession>A0A816IHA0</accession>
<dbReference type="Proteomes" id="UP001295469">
    <property type="component" value="Chromosome C03"/>
</dbReference>
<gene>
    <name evidence="2" type="ORF">DARMORV10_C03P68540.1</name>
</gene>
<dbReference type="AlphaFoldDB" id="A0A816IHA0"/>
<sequence>GLIWHIPVSSTPFSREEETSVKIWYQSGFRPGSDPGRREDQLVCLAIGEDVTHPSSSITTGHCHWRRATVAGGSPDVTVNRDEVTRTRIGTTTFATTNHHGHRSTPPPAANHWGDSSHVTGLCDECMGPERSGLATHTNTGAREI</sequence>
<proteinExistence type="predicted"/>
<feature type="non-terminal residue" evidence="2">
    <location>
        <position position="145"/>
    </location>
</feature>
<feature type="region of interest" description="Disordered" evidence="1">
    <location>
        <begin position="96"/>
        <end position="116"/>
    </location>
</feature>
<protein>
    <submittedName>
        <fullName evidence="2">(rape) hypothetical protein</fullName>
    </submittedName>
</protein>
<name>A0A816IHA0_BRANA</name>